<keyword evidence="5" id="KW-0472">Membrane</keyword>
<dbReference type="Pfam" id="PF00106">
    <property type="entry name" value="adh_short"/>
    <property type="match status" value="1"/>
</dbReference>
<dbReference type="InterPro" id="IPR057326">
    <property type="entry name" value="KR_dom"/>
</dbReference>
<comment type="function">
    <text evidence="3">Putative oxidoreductase.</text>
</comment>
<name>A0AA35WCV4_GEOBA</name>
<feature type="transmembrane region" description="Helical" evidence="5">
    <location>
        <begin position="12"/>
        <end position="31"/>
    </location>
</feature>
<dbReference type="InterPro" id="IPR036291">
    <property type="entry name" value="NAD(P)-bd_dom_sf"/>
</dbReference>
<dbReference type="Proteomes" id="UP001174909">
    <property type="component" value="Unassembled WGS sequence"/>
</dbReference>
<keyword evidence="2" id="KW-0560">Oxidoreductase</keyword>
<evidence type="ECO:0000259" key="6">
    <source>
        <dbReference type="SMART" id="SM00822"/>
    </source>
</evidence>
<dbReference type="PRINTS" id="PR00081">
    <property type="entry name" value="GDHRDH"/>
</dbReference>
<dbReference type="GO" id="GO:0016020">
    <property type="term" value="C:membrane"/>
    <property type="evidence" value="ECO:0007669"/>
    <property type="project" value="TreeGrafter"/>
</dbReference>
<reference evidence="7" key="1">
    <citation type="submission" date="2023-03" db="EMBL/GenBank/DDBJ databases">
        <authorList>
            <person name="Steffen K."/>
            <person name="Cardenas P."/>
        </authorList>
    </citation>
    <scope>NUCLEOTIDE SEQUENCE</scope>
</reference>
<keyword evidence="5" id="KW-1133">Transmembrane helix</keyword>
<evidence type="ECO:0000313" key="7">
    <source>
        <dbReference type="EMBL" id="CAI8008622.1"/>
    </source>
</evidence>
<comment type="caution">
    <text evidence="7">The sequence shown here is derived from an EMBL/GenBank/DDBJ whole genome shotgun (WGS) entry which is preliminary data.</text>
</comment>
<gene>
    <name evidence="7" type="ORF">GBAR_LOCUS5896</name>
</gene>
<feature type="domain" description="Ketoreductase" evidence="6">
    <location>
        <begin position="49"/>
        <end position="243"/>
    </location>
</feature>
<dbReference type="FunFam" id="3.40.50.720:FF:000084">
    <property type="entry name" value="Short-chain dehydrogenase reductase"/>
    <property type="match status" value="1"/>
</dbReference>
<evidence type="ECO:0000313" key="8">
    <source>
        <dbReference type="Proteomes" id="UP001174909"/>
    </source>
</evidence>
<dbReference type="PROSITE" id="PS00061">
    <property type="entry name" value="ADH_SHORT"/>
    <property type="match status" value="1"/>
</dbReference>
<evidence type="ECO:0000256" key="5">
    <source>
        <dbReference type="SAM" id="Phobius"/>
    </source>
</evidence>
<dbReference type="CDD" id="cd05332">
    <property type="entry name" value="11beta-HSD1_like_SDR_c"/>
    <property type="match status" value="1"/>
</dbReference>
<evidence type="ECO:0000256" key="1">
    <source>
        <dbReference type="ARBA" id="ARBA00006484"/>
    </source>
</evidence>
<keyword evidence="5" id="KW-0812">Transmembrane</keyword>
<comment type="similarity">
    <text evidence="1 4">Belongs to the short-chain dehydrogenases/reductases (SDR) family.</text>
</comment>
<dbReference type="Gene3D" id="3.40.50.720">
    <property type="entry name" value="NAD(P)-binding Rossmann-like Domain"/>
    <property type="match status" value="1"/>
</dbReference>
<dbReference type="NCBIfam" id="NF004825">
    <property type="entry name" value="PRK06181.1"/>
    <property type="match status" value="1"/>
</dbReference>
<evidence type="ECO:0000256" key="2">
    <source>
        <dbReference type="ARBA" id="ARBA00023002"/>
    </source>
</evidence>
<evidence type="ECO:0000256" key="3">
    <source>
        <dbReference type="ARBA" id="ARBA00037096"/>
    </source>
</evidence>
<evidence type="ECO:0000256" key="4">
    <source>
        <dbReference type="RuleBase" id="RU000363"/>
    </source>
</evidence>
<organism evidence="7 8">
    <name type="scientific">Geodia barretti</name>
    <name type="common">Barrett's horny sponge</name>
    <dbReference type="NCBI Taxonomy" id="519541"/>
    <lineage>
        <taxon>Eukaryota</taxon>
        <taxon>Metazoa</taxon>
        <taxon>Porifera</taxon>
        <taxon>Demospongiae</taxon>
        <taxon>Heteroscleromorpha</taxon>
        <taxon>Tetractinellida</taxon>
        <taxon>Astrophorina</taxon>
        <taxon>Geodiidae</taxon>
        <taxon>Geodia</taxon>
    </lineage>
</organism>
<dbReference type="InterPro" id="IPR002347">
    <property type="entry name" value="SDR_fam"/>
</dbReference>
<dbReference type="InterPro" id="IPR020904">
    <property type="entry name" value="Sc_DH/Rdtase_CS"/>
</dbReference>
<dbReference type="SMART" id="SM00822">
    <property type="entry name" value="PKS_KR"/>
    <property type="match status" value="1"/>
</dbReference>
<dbReference type="PRINTS" id="PR00080">
    <property type="entry name" value="SDRFAMILY"/>
</dbReference>
<dbReference type="AlphaFoldDB" id="A0AA35WCV4"/>
<dbReference type="EMBL" id="CASHTH010000875">
    <property type="protein sequence ID" value="CAI8008622.1"/>
    <property type="molecule type" value="Genomic_DNA"/>
</dbReference>
<dbReference type="GO" id="GO:0016491">
    <property type="term" value="F:oxidoreductase activity"/>
    <property type="evidence" value="ECO:0007669"/>
    <property type="project" value="UniProtKB-KW"/>
</dbReference>
<dbReference type="PANTHER" id="PTHR44196:SF1">
    <property type="entry name" value="DEHYDROGENASE_REDUCTASE SDR FAMILY MEMBER 7B"/>
    <property type="match status" value="1"/>
</dbReference>
<keyword evidence="8" id="KW-1185">Reference proteome</keyword>
<accession>A0AA35WCV4</accession>
<sequence>MEVLSYVFRQMWTGRSLGKTLLMVGVALAAYQAYKRWRRRRALSRLSGKVVLITGASSGLGEALARLFHSVGAKVILASRDLQKLQALKFQLDTTPAPKESTNLRLHSPKTLVLDLSSPSSLPDRAREAMQAFGRVDILVNNAGISSRGAALDTELAVDRKIMETNFFGTVSLTRALLPAMVEQGGGHIVVVSSLQGKIGIPHRSSYAASKHALHGYFDSLRCELGPRGVRVSTVCPGYIRTQLSLNALAPDGSKHGVLDPTTAKGMSPEYVAVKILYTVAEGGRSLVVATPTHHLALYLSFFWPSLLDWVLQQRAKIT</sequence>
<dbReference type="PANTHER" id="PTHR44196">
    <property type="entry name" value="DEHYDROGENASE/REDUCTASE SDR FAMILY MEMBER 7B"/>
    <property type="match status" value="1"/>
</dbReference>
<dbReference type="SUPFAM" id="SSF51735">
    <property type="entry name" value="NAD(P)-binding Rossmann-fold domains"/>
    <property type="match status" value="1"/>
</dbReference>
<dbReference type="GO" id="GO:0006629">
    <property type="term" value="P:lipid metabolic process"/>
    <property type="evidence" value="ECO:0007669"/>
    <property type="project" value="UniProtKB-ARBA"/>
</dbReference>
<proteinExistence type="inferred from homology"/>
<protein>
    <submittedName>
        <fullName evidence="7">Dehydrogenase/reductase SDR family member 7B</fullName>
    </submittedName>
</protein>